<sequence>MANITRMMMIDNNQSPSLDSTNPDIPEGITLTVILALSLVGNGLVCYCGLTSTRTQAMNNFIVNLAFAEMLLATLVLPVHIHKQFTGGFRLLNTSLCRILQYFHTAALGVINITLTIIAVERYLSIFQPTSKITLRKAKYMIALTWSIPFLITSPIFLDLTGNSGQTRQLLLWCSDPSTHSIGKLNKIYSLIQITLICIIPMCLLCGTYFIMIMRILQIDASRRNLKMSQAPGTRKSPCGTFREEVPVAKRRALVMNFIVTCLFLFCWIPVVTSYTVQIVREHKSKKEDLLYNLLTYIALANLACNPLVYCFFDSVFRNQILCCLKQKFSPQKGRNLTTGGNKPLTEDKLGEFSVSKISSASSSCTDKEPLLMKNAAQPPSRTSLFSKDKLVKLVCNTRRYRSLGLSRSSEI</sequence>
<evidence type="ECO:0000256" key="5">
    <source>
        <dbReference type="ARBA" id="ARBA00023136"/>
    </source>
</evidence>
<dbReference type="SUPFAM" id="SSF81321">
    <property type="entry name" value="Family A G protein-coupled receptor-like"/>
    <property type="match status" value="1"/>
</dbReference>
<evidence type="ECO:0000256" key="3">
    <source>
        <dbReference type="ARBA" id="ARBA00022989"/>
    </source>
</evidence>
<keyword evidence="6 8" id="KW-0675">Receptor</keyword>
<keyword evidence="3" id="KW-1133">Transmembrane helix</keyword>
<keyword evidence="7" id="KW-0807">Transducer</keyword>
<evidence type="ECO:0000256" key="2">
    <source>
        <dbReference type="ARBA" id="ARBA00022692"/>
    </source>
</evidence>
<evidence type="ECO:0000256" key="4">
    <source>
        <dbReference type="ARBA" id="ARBA00023040"/>
    </source>
</evidence>
<evidence type="ECO:0000256" key="1">
    <source>
        <dbReference type="ARBA" id="ARBA00004141"/>
    </source>
</evidence>
<dbReference type="Proteomes" id="UP001152795">
    <property type="component" value="Unassembled WGS sequence"/>
</dbReference>
<keyword evidence="9" id="KW-1185">Reference proteome</keyword>
<dbReference type="GO" id="GO:0004930">
    <property type="term" value="F:G protein-coupled receptor activity"/>
    <property type="evidence" value="ECO:0007669"/>
    <property type="project" value="UniProtKB-KW"/>
</dbReference>
<dbReference type="EMBL" id="CACRXK020000188">
    <property type="protein sequence ID" value="CAB3979336.1"/>
    <property type="molecule type" value="Genomic_DNA"/>
</dbReference>
<reference evidence="8" key="1">
    <citation type="submission" date="2020-04" db="EMBL/GenBank/DDBJ databases">
        <authorList>
            <person name="Alioto T."/>
            <person name="Alioto T."/>
            <person name="Gomez Garrido J."/>
        </authorList>
    </citation>
    <scope>NUCLEOTIDE SEQUENCE</scope>
    <source>
        <strain evidence="8">A484AB</strain>
    </source>
</reference>
<dbReference type="CDD" id="cd00637">
    <property type="entry name" value="7tm_classA_rhodopsin-like"/>
    <property type="match status" value="1"/>
</dbReference>
<keyword evidence="4" id="KW-0297">G-protein coupled receptor</keyword>
<keyword evidence="5" id="KW-0472">Membrane</keyword>
<dbReference type="InterPro" id="IPR000276">
    <property type="entry name" value="GPCR_Rhodpsn"/>
</dbReference>
<dbReference type="PANTHER" id="PTHR45695">
    <property type="entry name" value="LEUCOKININ RECEPTOR-RELATED"/>
    <property type="match status" value="1"/>
</dbReference>
<evidence type="ECO:0000256" key="7">
    <source>
        <dbReference type="ARBA" id="ARBA00023224"/>
    </source>
</evidence>
<dbReference type="Gene3D" id="1.20.1070.10">
    <property type="entry name" value="Rhodopsin 7-helix transmembrane proteins"/>
    <property type="match status" value="1"/>
</dbReference>
<dbReference type="PROSITE" id="PS50262">
    <property type="entry name" value="G_PROTEIN_RECEP_F1_2"/>
    <property type="match status" value="1"/>
</dbReference>
<name>A0A7D9D904_PARCT</name>
<proteinExistence type="predicted"/>
<dbReference type="PANTHER" id="PTHR45695:SF15">
    <property type="entry name" value="OPSIN RH2"/>
    <property type="match status" value="1"/>
</dbReference>
<dbReference type="GO" id="GO:0005886">
    <property type="term" value="C:plasma membrane"/>
    <property type="evidence" value="ECO:0007669"/>
    <property type="project" value="TreeGrafter"/>
</dbReference>
<dbReference type="PRINTS" id="PR00237">
    <property type="entry name" value="GPCRRHODOPSN"/>
</dbReference>
<comment type="subcellular location">
    <subcellularLocation>
        <location evidence="1">Membrane</location>
        <topology evidence="1">Multi-pass membrane protein</topology>
    </subcellularLocation>
</comment>
<evidence type="ECO:0000313" key="9">
    <source>
        <dbReference type="Proteomes" id="UP001152795"/>
    </source>
</evidence>
<accession>A0A7D9D904</accession>
<evidence type="ECO:0000256" key="6">
    <source>
        <dbReference type="ARBA" id="ARBA00023170"/>
    </source>
</evidence>
<dbReference type="InterPro" id="IPR017452">
    <property type="entry name" value="GPCR_Rhodpsn_7TM"/>
</dbReference>
<dbReference type="OrthoDB" id="6022667at2759"/>
<evidence type="ECO:0000313" key="8">
    <source>
        <dbReference type="EMBL" id="CAB3979336.1"/>
    </source>
</evidence>
<dbReference type="Pfam" id="PF00001">
    <property type="entry name" value="7tm_1"/>
    <property type="match status" value="1"/>
</dbReference>
<comment type="caution">
    <text evidence="8">The sequence shown here is derived from an EMBL/GenBank/DDBJ whole genome shotgun (WGS) entry which is preliminary data.</text>
</comment>
<dbReference type="AlphaFoldDB" id="A0A7D9D904"/>
<organism evidence="8 9">
    <name type="scientific">Paramuricea clavata</name>
    <name type="common">Red gorgonian</name>
    <name type="synonym">Violescent sea-whip</name>
    <dbReference type="NCBI Taxonomy" id="317549"/>
    <lineage>
        <taxon>Eukaryota</taxon>
        <taxon>Metazoa</taxon>
        <taxon>Cnidaria</taxon>
        <taxon>Anthozoa</taxon>
        <taxon>Octocorallia</taxon>
        <taxon>Malacalcyonacea</taxon>
        <taxon>Plexauridae</taxon>
        <taxon>Paramuricea</taxon>
    </lineage>
</organism>
<gene>
    <name evidence="8" type="ORF">PACLA_8A060422</name>
</gene>
<keyword evidence="2" id="KW-0812">Transmembrane</keyword>
<protein>
    <submittedName>
        <fullName evidence="8">Orexin receptor type 2-like isoform X1</fullName>
    </submittedName>
</protein>